<evidence type="ECO:0000256" key="7">
    <source>
        <dbReference type="ARBA" id="ARBA00023295"/>
    </source>
</evidence>
<proteinExistence type="predicted"/>
<dbReference type="Pfam" id="PF03664">
    <property type="entry name" value="Glyco_hydro_62"/>
    <property type="match status" value="1"/>
</dbReference>
<dbReference type="Gene3D" id="2.115.10.20">
    <property type="entry name" value="Glycosyl hydrolase domain, family 43"/>
    <property type="match status" value="1"/>
</dbReference>
<organism evidence="10 11">
    <name type="scientific">Pirellulimonas nuda</name>
    <dbReference type="NCBI Taxonomy" id="2528009"/>
    <lineage>
        <taxon>Bacteria</taxon>
        <taxon>Pseudomonadati</taxon>
        <taxon>Planctomycetota</taxon>
        <taxon>Planctomycetia</taxon>
        <taxon>Pirellulales</taxon>
        <taxon>Lacipirellulaceae</taxon>
        <taxon>Pirellulimonas</taxon>
    </lineage>
</organism>
<dbReference type="AlphaFoldDB" id="A0A518DC84"/>
<dbReference type="PANTHER" id="PTHR40631">
    <property type="entry name" value="ALPHA-L-ARABINOFURANOSIDASE AXHA-2-RELATED"/>
    <property type="match status" value="1"/>
</dbReference>
<evidence type="ECO:0000256" key="8">
    <source>
        <dbReference type="SAM" id="MobiDB-lite"/>
    </source>
</evidence>
<evidence type="ECO:0000256" key="4">
    <source>
        <dbReference type="ARBA" id="ARBA00022525"/>
    </source>
</evidence>
<dbReference type="GO" id="GO:0046373">
    <property type="term" value="P:L-arabinose metabolic process"/>
    <property type="evidence" value="ECO:0007669"/>
    <property type="project" value="InterPro"/>
</dbReference>
<evidence type="ECO:0000256" key="3">
    <source>
        <dbReference type="ARBA" id="ARBA00012670"/>
    </source>
</evidence>
<keyword evidence="6 10" id="KW-0378">Hydrolase</keyword>
<accession>A0A518DC84</accession>
<evidence type="ECO:0000313" key="11">
    <source>
        <dbReference type="Proteomes" id="UP000317429"/>
    </source>
</evidence>
<feature type="compositionally biased region" description="Basic and acidic residues" evidence="8">
    <location>
        <begin position="387"/>
        <end position="397"/>
    </location>
</feature>
<gene>
    <name evidence="10" type="primary">xynC_2</name>
    <name evidence="10" type="ORF">Pla175_24740</name>
</gene>
<feature type="chain" id="PRO_5022086648" description="non-reducing end alpha-L-arabinofuranosidase" evidence="9">
    <location>
        <begin position="31"/>
        <end position="645"/>
    </location>
</feature>
<dbReference type="SUPFAM" id="SSF75005">
    <property type="entry name" value="Arabinanase/levansucrase/invertase"/>
    <property type="match status" value="1"/>
</dbReference>
<dbReference type="InterPro" id="IPR000801">
    <property type="entry name" value="Esterase-like"/>
</dbReference>
<dbReference type="EC" id="3.2.1.55" evidence="3"/>
<comment type="subcellular location">
    <subcellularLocation>
        <location evidence="2">Secreted</location>
    </subcellularLocation>
</comment>
<dbReference type="PANTHER" id="PTHR40631:SF2">
    <property type="entry name" value="ALPHA-L-ARABINOFURANOSIDASE"/>
    <property type="match status" value="1"/>
</dbReference>
<dbReference type="KEGG" id="pnd:Pla175_24740"/>
<evidence type="ECO:0000313" key="10">
    <source>
        <dbReference type="EMBL" id="QDU89088.1"/>
    </source>
</evidence>
<keyword evidence="5 9" id="KW-0732">Signal</keyword>
<protein>
    <recommendedName>
        <fullName evidence="3">non-reducing end alpha-L-arabinofuranosidase</fullName>
        <ecNumber evidence="3">3.2.1.55</ecNumber>
    </recommendedName>
</protein>
<feature type="compositionally biased region" description="Basic and acidic residues" evidence="8">
    <location>
        <begin position="359"/>
        <end position="376"/>
    </location>
</feature>
<feature type="signal peptide" evidence="9">
    <location>
        <begin position="1"/>
        <end position="30"/>
    </location>
</feature>
<keyword evidence="11" id="KW-1185">Reference proteome</keyword>
<dbReference type="GO" id="GO:0046556">
    <property type="term" value="F:alpha-L-arabinofuranosidase activity"/>
    <property type="evidence" value="ECO:0007669"/>
    <property type="project" value="UniProtKB-EC"/>
</dbReference>
<sequence precursor="true">MLPSIARQPFAVAIETAVLAVALAAGHAMAQSPADSLFGGPLRWASTGPLVQPVSDERHPILAVKDPSVVYHDGKWHVYATTAVDRGGWSIVYLSFEDWERAADAKPYYLDQTPGLGGYHCAPQVFYFRPHKKWYLVYQSQHPQYSTTDDLSKPGTWTAPKDLLPARTEGMPRLPIDYWVICDQTHAYLFFTGDNGRMYRSRTKIDDFPSGFSNPVVAIDETRELLFEGSMTYKIKGMDKYLTLVEGLGPSRYYRAFTAERLDGAWTPVPGADSFRNPFAGVANVSFKEGAADWTDDISHGELLRDGYDETLTVDLDNLRMLFQGRDPAVNTGYHELPYKLGIIERITADEQDDAPEPQAREESPRREATRPRRPEGGLGGPIVVGPDDKPAFDDPPADYKKVRAEIPHGKLEMIQYESGSVGTTRKMNVYTPPGYSDDRRYPVLYLLHGIGGDETEWQRFCQPETILDNLIADGLAEPMIVVMPNGRAQENDRAVGNVFASAPAFARFEADLLDDVIPTIESRYSVAADREHRALAGLSMGGGQALNFGLGNLDVFAWVGGFSSAPNTQPPAELVPDPAAAREQLKLLWLACGDQDGLIRISQGVHGYLKEHDVPHVWHVDSHGHDPTEWGANLYLFAQRIFIK</sequence>
<keyword evidence="4" id="KW-0964">Secreted</keyword>
<dbReference type="OrthoDB" id="9795554at2"/>
<evidence type="ECO:0000256" key="9">
    <source>
        <dbReference type="SAM" id="SignalP"/>
    </source>
</evidence>
<comment type="catalytic activity">
    <reaction evidence="1">
        <text>Hydrolysis of terminal non-reducing alpha-L-arabinofuranoside residues in alpha-L-arabinosides.</text>
        <dbReference type="EC" id="3.2.1.55"/>
    </reaction>
</comment>
<evidence type="ECO:0000256" key="2">
    <source>
        <dbReference type="ARBA" id="ARBA00004613"/>
    </source>
</evidence>
<dbReference type="Proteomes" id="UP000317429">
    <property type="component" value="Chromosome"/>
</dbReference>
<dbReference type="EMBL" id="CP036291">
    <property type="protein sequence ID" value="QDU89088.1"/>
    <property type="molecule type" value="Genomic_DNA"/>
</dbReference>
<dbReference type="RefSeq" id="WP_145284902.1">
    <property type="nucleotide sequence ID" value="NZ_CP036291.1"/>
</dbReference>
<feature type="region of interest" description="Disordered" evidence="8">
    <location>
        <begin position="350"/>
        <end position="397"/>
    </location>
</feature>
<name>A0A518DC84_9BACT</name>
<evidence type="ECO:0000256" key="5">
    <source>
        <dbReference type="ARBA" id="ARBA00022729"/>
    </source>
</evidence>
<dbReference type="SUPFAM" id="SSF53474">
    <property type="entry name" value="alpha/beta-Hydrolases"/>
    <property type="match status" value="1"/>
</dbReference>
<dbReference type="Pfam" id="PF00756">
    <property type="entry name" value="Esterase"/>
    <property type="match status" value="1"/>
</dbReference>
<evidence type="ECO:0000256" key="1">
    <source>
        <dbReference type="ARBA" id="ARBA00001462"/>
    </source>
</evidence>
<reference evidence="10 11" key="1">
    <citation type="submission" date="2019-02" db="EMBL/GenBank/DDBJ databases">
        <title>Deep-cultivation of Planctomycetes and their phenomic and genomic characterization uncovers novel biology.</title>
        <authorList>
            <person name="Wiegand S."/>
            <person name="Jogler M."/>
            <person name="Boedeker C."/>
            <person name="Pinto D."/>
            <person name="Vollmers J."/>
            <person name="Rivas-Marin E."/>
            <person name="Kohn T."/>
            <person name="Peeters S.H."/>
            <person name="Heuer A."/>
            <person name="Rast P."/>
            <person name="Oberbeckmann S."/>
            <person name="Bunk B."/>
            <person name="Jeske O."/>
            <person name="Meyerdierks A."/>
            <person name="Storesund J.E."/>
            <person name="Kallscheuer N."/>
            <person name="Luecker S."/>
            <person name="Lage O.M."/>
            <person name="Pohl T."/>
            <person name="Merkel B.J."/>
            <person name="Hornburger P."/>
            <person name="Mueller R.-W."/>
            <person name="Bruemmer F."/>
            <person name="Labrenz M."/>
            <person name="Spormann A.M."/>
            <person name="Op den Camp H."/>
            <person name="Overmann J."/>
            <person name="Amann R."/>
            <person name="Jetten M.S.M."/>
            <person name="Mascher T."/>
            <person name="Medema M.H."/>
            <person name="Devos D.P."/>
            <person name="Kaster A.-K."/>
            <person name="Ovreas L."/>
            <person name="Rohde M."/>
            <person name="Galperin M.Y."/>
            <person name="Jogler C."/>
        </authorList>
    </citation>
    <scope>NUCLEOTIDE SEQUENCE [LARGE SCALE GENOMIC DNA]</scope>
    <source>
        <strain evidence="10 11">Pla175</strain>
    </source>
</reference>
<dbReference type="InterPro" id="IPR023296">
    <property type="entry name" value="Glyco_hydro_beta-prop_sf"/>
</dbReference>
<dbReference type="GO" id="GO:0005576">
    <property type="term" value="C:extracellular region"/>
    <property type="evidence" value="ECO:0007669"/>
    <property type="project" value="UniProtKB-SubCell"/>
</dbReference>
<dbReference type="CDD" id="cd08987">
    <property type="entry name" value="GH62"/>
    <property type="match status" value="1"/>
</dbReference>
<evidence type="ECO:0000256" key="6">
    <source>
        <dbReference type="ARBA" id="ARBA00022801"/>
    </source>
</evidence>
<dbReference type="InterPro" id="IPR029058">
    <property type="entry name" value="AB_hydrolase_fold"/>
</dbReference>
<dbReference type="InterPro" id="IPR005193">
    <property type="entry name" value="GH62_arabinosidase"/>
</dbReference>
<keyword evidence="7 10" id="KW-0326">Glycosidase</keyword>
<dbReference type="Gene3D" id="3.40.50.1820">
    <property type="entry name" value="alpha/beta hydrolase"/>
    <property type="match status" value="1"/>
</dbReference>